<feature type="compositionally biased region" description="Low complexity" evidence="3">
    <location>
        <begin position="63"/>
        <end position="81"/>
    </location>
</feature>
<evidence type="ECO:0000259" key="6">
    <source>
        <dbReference type="Pfam" id="PF14111"/>
    </source>
</evidence>
<dbReference type="InterPro" id="IPR001128">
    <property type="entry name" value="Cyt_P450"/>
</dbReference>
<dbReference type="NCBIfam" id="TIGR01787">
    <property type="entry name" value="squalene_cyclas"/>
    <property type="match status" value="1"/>
</dbReference>
<dbReference type="InterPro" id="IPR036691">
    <property type="entry name" value="Endo/exonu/phosph_ase_sf"/>
</dbReference>
<evidence type="ECO:0000256" key="1">
    <source>
        <dbReference type="ARBA" id="ARBA00009755"/>
    </source>
</evidence>
<dbReference type="GO" id="GO:0004497">
    <property type="term" value="F:monooxygenase activity"/>
    <property type="evidence" value="ECO:0007669"/>
    <property type="project" value="InterPro"/>
</dbReference>
<dbReference type="Proteomes" id="UP000682877">
    <property type="component" value="Chromosome 5"/>
</dbReference>
<dbReference type="Gene3D" id="1.10.630.10">
    <property type="entry name" value="Cytochrome P450"/>
    <property type="match status" value="2"/>
</dbReference>
<dbReference type="PROSITE" id="PS00086">
    <property type="entry name" value="CYTOCHROME_P450"/>
    <property type="match status" value="1"/>
</dbReference>
<keyword evidence="8" id="KW-1185">Reference proteome</keyword>
<evidence type="ECO:0000259" key="4">
    <source>
        <dbReference type="Pfam" id="PF13243"/>
    </source>
</evidence>
<evidence type="ECO:0000256" key="3">
    <source>
        <dbReference type="SAM" id="MobiDB-lite"/>
    </source>
</evidence>
<dbReference type="GO" id="GO:0005506">
    <property type="term" value="F:iron ion binding"/>
    <property type="evidence" value="ECO:0007669"/>
    <property type="project" value="InterPro"/>
</dbReference>
<gene>
    <name evidence="7" type="ORF">AARE701A_LOCUS12297</name>
</gene>
<feature type="region of interest" description="Disordered" evidence="3">
    <location>
        <begin position="63"/>
        <end position="86"/>
    </location>
</feature>
<dbReference type="CDD" id="cd02892">
    <property type="entry name" value="SQCY_1"/>
    <property type="match status" value="1"/>
</dbReference>
<evidence type="ECO:0000313" key="7">
    <source>
        <dbReference type="EMBL" id="CAE6072924.1"/>
    </source>
</evidence>
<dbReference type="SUPFAM" id="SSF48239">
    <property type="entry name" value="Terpenoid cyclases/Protein prenyltransferases"/>
    <property type="match status" value="2"/>
</dbReference>
<evidence type="ECO:0000256" key="2">
    <source>
        <dbReference type="ARBA" id="ARBA00022737"/>
    </source>
</evidence>
<feature type="region of interest" description="Disordered" evidence="3">
    <location>
        <begin position="389"/>
        <end position="413"/>
    </location>
</feature>
<dbReference type="InterPro" id="IPR002365">
    <property type="entry name" value="Terpene_synthase_CS"/>
</dbReference>
<dbReference type="Pfam" id="PF14111">
    <property type="entry name" value="DUF4283"/>
    <property type="match status" value="1"/>
</dbReference>
<dbReference type="InterPro" id="IPR018333">
    <property type="entry name" value="Squalene_cyclase"/>
</dbReference>
<dbReference type="GO" id="GO:0016705">
    <property type="term" value="F:oxidoreductase activity, acting on paired donors, with incorporation or reduction of molecular oxygen"/>
    <property type="evidence" value="ECO:0007669"/>
    <property type="project" value="InterPro"/>
</dbReference>
<dbReference type="InterPro" id="IPR032696">
    <property type="entry name" value="SQ_cyclase_C"/>
</dbReference>
<keyword evidence="2" id="KW-0677">Repeat</keyword>
<name>A0A8S2AGC1_ARAAE</name>
<accession>A0A8S2AGC1</accession>
<dbReference type="PANTHER" id="PTHR11764">
    <property type="entry name" value="TERPENE CYCLASE/MUTASE FAMILY MEMBER"/>
    <property type="match status" value="1"/>
</dbReference>
<dbReference type="EMBL" id="LR999455">
    <property type="protein sequence ID" value="CAE6072924.1"/>
    <property type="molecule type" value="Genomic_DNA"/>
</dbReference>
<feature type="domain" description="Squalene cyclase C-terminal" evidence="4">
    <location>
        <begin position="1656"/>
        <end position="1961"/>
    </location>
</feature>
<dbReference type="SUPFAM" id="SSF56219">
    <property type="entry name" value="DNase I-like"/>
    <property type="match status" value="1"/>
</dbReference>
<dbReference type="FunFam" id="1.50.10.20:FF:000011">
    <property type="entry name" value="Terpene cyclase/mutase family member"/>
    <property type="match status" value="1"/>
</dbReference>
<sequence length="1964" mass="223675">MVDDGDLRSKFYGFVKVEIEYTRAIFLAIRFFFVCLTQGVLRRPAAGFPKMVEGVGEVSMPVSSQSQEVSSQPKEVSSPKSYANAVGSRPSLAKFDVKVSMVDGKAMVAVPDEVLNDTVPLWEDFLIGRFPSTAPHVAKIHVIVNKIWNLGDKSIRIDVFEVNSTTVKFRIRNVSARMRALRRGMWNICEQPMMMSKWTPIVEDAQPEIKTMPLWVKIKNVPHSMFTWPGLSFLASPVGEPKRLHPDTELVSSFEEANVFVEADLSKELPKTYFFQIRGEEVRIEFEYPWLPQKCGICKKWGHSDDGCLANIGRAGSPRVSRSPVARPDSQIIVAPVSNSITEKETSNDVLELRLSPKSVNLQAGREENVTAKVLSVVETELPVSPVVKQSETGQDGEWKNVPNSGGKHSKGSGKNLVYGQVRIISPSRFDVLQDTQEEGEIIPETETVEKAESTPAIEIKDAALETHPKSQLNKDSVALRFGCLLETKVKENRVTGVKERTVGDWSLEANYDFSRLGRIWVTWSKQTKLQVVFKSGQMITCNIKLHGVDEEFWCSFIYALNTPEERKELWRDIQQQHDLAVIRGKPWSIFGDFNETLDIEEHSNSATNPMVSSGMRDFQDVVRYCSLSNLRTHGPLFTWCNRQEHGLICKKLDRVLHNAEWLREYPNSYCVMESGGCSDHLRGKIFLDSEIQKPKGPFKFSNVIASQPEFLIQLEEYWRGYPTLFHSTSALFRLSKQLKQLKPSLRVLSRNTLSDISNKSAEALQELEARQLSTLSNPTQVEVAMESLAVERWERLSGLEEGFLKQKSKLHWLDVGDKNNKAFYNAIKERNAQNSIHEILDPNGICLKSMEEIKAEGVRFFSELLTHKPSDYVGIEVDDLRELLPYRCPPAKRDHLLADVTEDECNGKLPPGSMGFPIIGETIDFFKPHGLLEILPFVKNRMLRYGPLFRTNIFGTNTVVATDPDVIYEIFRQENKSFVFSLPDNFLKIFGKDNMLSEHGDAHKHAKQITLNFLGSEGLKHNMIRDMDRVTREELRSKASLGSFDVKEAVTSLIITHLTPKLISNLGSETQANLIESFKACNLDWFESFTSLSTWRSFYKAFSGRKAAMKVINDVFISRKESGENHGDFLSTMLEDDLFNDKAIMDHIFVLPVAGYTIPAGWMVVVASSVIHYDHAIYENPFEFNPWRWEGKELLNGSKTFMVFGGGVRSCIGAEFARLQIAIFIHNLVTNYDFSMVQDCELRIGAKTGDDSHLRTTNNYLGRQIWEFDTHAGSPEELFEVEQARQNFSDNRSQYKASADLLWRMQFLREKKFEQNIPRVKIEDAEKITYEEANTALRRGIHYMAALQSDDGHWPAENSGCMFFNAPFVICLYITGHLDTIFSQEHRKEMLRYMYNHQNNDGGWGLDVESHSSMFCTVINYICLRIFGVDPDHDGKISACARARKWIIDHGGATYTPLFGKACLSVLGVYEWSGCKPIPPEFWLFPSYFPINGGTVWIYLRDTFMALSYLYGKKFVATPTPLILQLREELYPQAYGEIIWSQARNRCAMEDLYHPQTFVQDLFWKSVHMFSENILNRWPFKKLIRERAIRRAMELIHYYDEASQYITGGGVPKVFHMLACWAEDPESDYFKKHLARVSGYIWISEDGLKIQSFGSQIWDTALLLQVMLAADIDDEIRSTLIKGYSFLRKSQLVENPPGDYIKMFRDISKGGWGFSDKDQGWPASDCTSESLECCLIFESMPSNFIGEKMDVERLYDAVNMILYLQSKNGGIAVWEAASGKKWLEWLSPIEFMEDTILEHEYLECTGSAVVVLTRFMKQFPGHRTKEIETFIAKAIKYIESLQTADGSWYGNWGVCFIYATFFAVRGLVAAGKTYHSSESIRRAVQFLLKIQNIEGGWGESFLSCPNKKYIPLEGNKTNVVNTGQAMMVLIMSGQMERDPLPVHRAAKVIINSQMDNGDFPQQV</sequence>
<dbReference type="GO" id="GO:0016104">
    <property type="term" value="P:triterpenoid biosynthetic process"/>
    <property type="evidence" value="ECO:0007669"/>
    <property type="project" value="InterPro"/>
</dbReference>
<dbReference type="InterPro" id="IPR025558">
    <property type="entry name" value="DUF4283"/>
</dbReference>
<feature type="domain" description="DUF4283" evidence="6">
    <location>
        <begin position="121"/>
        <end position="200"/>
    </location>
</feature>
<dbReference type="SFLD" id="SFLDG01016">
    <property type="entry name" value="Prenyltransferase_Like_2"/>
    <property type="match status" value="1"/>
</dbReference>
<comment type="similarity">
    <text evidence="1">Belongs to the terpene cyclase/mutase family.</text>
</comment>
<dbReference type="GO" id="GO:0042300">
    <property type="term" value="F:beta-amyrin synthase activity"/>
    <property type="evidence" value="ECO:0007669"/>
    <property type="project" value="TreeGrafter"/>
</dbReference>
<dbReference type="Pfam" id="PF13243">
    <property type="entry name" value="SQHop_cyclase_C"/>
    <property type="match status" value="1"/>
</dbReference>
<dbReference type="PROSITE" id="PS01074">
    <property type="entry name" value="TERPENE_SYNTHASES"/>
    <property type="match status" value="1"/>
</dbReference>
<dbReference type="Gene3D" id="1.50.10.20">
    <property type="match status" value="2"/>
</dbReference>
<dbReference type="Pfam" id="PF13249">
    <property type="entry name" value="SQHop_cyclase_N"/>
    <property type="match status" value="1"/>
</dbReference>
<organism evidence="7 8">
    <name type="scientific">Arabidopsis arenosa</name>
    <name type="common">Sand rock-cress</name>
    <name type="synonym">Cardaminopsis arenosa</name>
    <dbReference type="NCBI Taxonomy" id="38785"/>
    <lineage>
        <taxon>Eukaryota</taxon>
        <taxon>Viridiplantae</taxon>
        <taxon>Streptophyta</taxon>
        <taxon>Embryophyta</taxon>
        <taxon>Tracheophyta</taxon>
        <taxon>Spermatophyta</taxon>
        <taxon>Magnoliopsida</taxon>
        <taxon>eudicotyledons</taxon>
        <taxon>Gunneridae</taxon>
        <taxon>Pentapetalae</taxon>
        <taxon>rosids</taxon>
        <taxon>malvids</taxon>
        <taxon>Brassicales</taxon>
        <taxon>Brassicaceae</taxon>
        <taxon>Camelineae</taxon>
        <taxon>Arabidopsis</taxon>
    </lineage>
</organism>
<evidence type="ECO:0000259" key="5">
    <source>
        <dbReference type="Pfam" id="PF13249"/>
    </source>
</evidence>
<dbReference type="Pfam" id="PF00067">
    <property type="entry name" value="p450"/>
    <property type="match status" value="1"/>
</dbReference>
<dbReference type="GO" id="GO:0005811">
    <property type="term" value="C:lipid droplet"/>
    <property type="evidence" value="ECO:0007669"/>
    <property type="project" value="InterPro"/>
</dbReference>
<dbReference type="PANTHER" id="PTHR11764:SF57">
    <property type="entry name" value="TIRUCALLADIENOL SYNTHASE-RELATED"/>
    <property type="match status" value="1"/>
</dbReference>
<dbReference type="InterPro" id="IPR032697">
    <property type="entry name" value="SQ_cyclase_N"/>
</dbReference>
<protein>
    <recommendedName>
        <fullName evidence="9">Cycloartenol synthase</fullName>
    </recommendedName>
</protein>
<dbReference type="InterPro" id="IPR036396">
    <property type="entry name" value="Cyt_P450_sf"/>
</dbReference>
<dbReference type="GO" id="GO:0020037">
    <property type="term" value="F:heme binding"/>
    <property type="evidence" value="ECO:0007669"/>
    <property type="project" value="InterPro"/>
</dbReference>
<feature type="domain" description="Squalene cyclase N-terminal" evidence="5">
    <location>
        <begin position="1342"/>
        <end position="1635"/>
    </location>
</feature>
<evidence type="ECO:0008006" key="9">
    <source>
        <dbReference type="Google" id="ProtNLM"/>
    </source>
</evidence>
<dbReference type="SUPFAM" id="SSF48264">
    <property type="entry name" value="Cytochrome P450"/>
    <property type="match status" value="1"/>
</dbReference>
<evidence type="ECO:0000313" key="8">
    <source>
        <dbReference type="Proteomes" id="UP000682877"/>
    </source>
</evidence>
<reference evidence="7" key="1">
    <citation type="submission" date="2021-01" db="EMBL/GenBank/DDBJ databases">
        <authorList>
            <person name="Bezrukov I."/>
        </authorList>
    </citation>
    <scope>NUCLEOTIDE SEQUENCE</scope>
</reference>
<dbReference type="InterPro" id="IPR008930">
    <property type="entry name" value="Terpenoid_cyclase/PrenylTrfase"/>
</dbReference>
<proteinExistence type="inferred from homology"/>
<dbReference type="InterPro" id="IPR017972">
    <property type="entry name" value="Cyt_P450_CS"/>
</dbReference>
<dbReference type="Gene3D" id="3.60.10.10">
    <property type="entry name" value="Endonuclease/exonuclease/phosphatase"/>
    <property type="match status" value="1"/>
</dbReference>